<dbReference type="EMBL" id="JAATWM020000010">
    <property type="protein sequence ID" value="KAF9878472.1"/>
    <property type="molecule type" value="Genomic_DNA"/>
</dbReference>
<evidence type="ECO:0000313" key="2">
    <source>
        <dbReference type="Proteomes" id="UP000781932"/>
    </source>
</evidence>
<name>A0A9P6I7S4_9PEZI</name>
<keyword evidence="2" id="KW-1185">Reference proteome</keyword>
<dbReference type="RefSeq" id="XP_038747933.1">
    <property type="nucleotide sequence ID" value="XM_038886683.1"/>
</dbReference>
<proteinExistence type="predicted"/>
<organism evidence="1 2">
    <name type="scientific">Colletotrichum karsti</name>
    <dbReference type="NCBI Taxonomy" id="1095194"/>
    <lineage>
        <taxon>Eukaryota</taxon>
        <taxon>Fungi</taxon>
        <taxon>Dikarya</taxon>
        <taxon>Ascomycota</taxon>
        <taxon>Pezizomycotina</taxon>
        <taxon>Sordariomycetes</taxon>
        <taxon>Hypocreomycetidae</taxon>
        <taxon>Glomerellales</taxon>
        <taxon>Glomerellaceae</taxon>
        <taxon>Colletotrichum</taxon>
        <taxon>Colletotrichum boninense species complex</taxon>
    </lineage>
</organism>
<evidence type="ECO:0000313" key="1">
    <source>
        <dbReference type="EMBL" id="KAF9878472.1"/>
    </source>
</evidence>
<protein>
    <submittedName>
        <fullName evidence="1">Uncharacterized protein</fullName>
    </submittedName>
</protein>
<gene>
    <name evidence="1" type="ORF">CkaCkLH20_03964</name>
</gene>
<reference evidence="1" key="2">
    <citation type="submission" date="2020-11" db="EMBL/GenBank/DDBJ databases">
        <title>Whole genome sequencing of Colletotrichum sp.</title>
        <authorList>
            <person name="Li H."/>
        </authorList>
    </citation>
    <scope>NUCLEOTIDE SEQUENCE</scope>
    <source>
        <strain evidence="1">CkLH20</strain>
    </source>
</reference>
<sequence length="125" mass="13887">MCTYIYTYHKDCGHKQYQNTFKCLSARGSSMFQSSRSLTLDRTIHLPDQEPAQVPNALCDGNIKNAVRPVPGRCRTCAREERELKDLLEGARRARDDTVTAAGVRNSVLGLQKLVAAAKPLDSGY</sequence>
<dbReference type="OrthoDB" id="5221304at2759"/>
<comment type="caution">
    <text evidence="1">The sequence shown here is derived from an EMBL/GenBank/DDBJ whole genome shotgun (WGS) entry which is preliminary data.</text>
</comment>
<dbReference type="AlphaFoldDB" id="A0A9P6I7S4"/>
<dbReference type="Proteomes" id="UP000781932">
    <property type="component" value="Unassembled WGS sequence"/>
</dbReference>
<reference evidence="1" key="1">
    <citation type="submission" date="2020-03" db="EMBL/GenBank/DDBJ databases">
        <authorList>
            <person name="He L."/>
        </authorList>
    </citation>
    <scope>NUCLEOTIDE SEQUENCE</scope>
    <source>
        <strain evidence="1">CkLH20</strain>
    </source>
</reference>
<dbReference type="GeneID" id="62159757"/>
<accession>A0A9P6I7S4</accession>